<organism evidence="1 2">
    <name type="scientific">Kwoniella shandongensis</name>
    <dbReference type="NCBI Taxonomy" id="1734106"/>
    <lineage>
        <taxon>Eukaryota</taxon>
        <taxon>Fungi</taxon>
        <taxon>Dikarya</taxon>
        <taxon>Basidiomycota</taxon>
        <taxon>Agaricomycotina</taxon>
        <taxon>Tremellomycetes</taxon>
        <taxon>Tremellales</taxon>
        <taxon>Cryptococcaceae</taxon>
        <taxon>Kwoniella</taxon>
    </lineage>
</organism>
<proteinExistence type="predicted"/>
<dbReference type="PANTHER" id="PTHR13622:SF8">
    <property type="entry name" value="THIAMIN PYROPHOSPHOKINASE 1"/>
    <property type="match status" value="1"/>
</dbReference>
<dbReference type="GeneID" id="43586222"/>
<keyword evidence="2" id="KW-1185">Reference proteome</keyword>
<gene>
    <name evidence="1" type="ORF">CI109_106822</name>
</gene>
<dbReference type="InterPro" id="IPR015797">
    <property type="entry name" value="NUDIX_hydrolase-like_dom_sf"/>
</dbReference>
<name>A0A5M6C784_9TREE</name>
<dbReference type="OrthoDB" id="10261522at2759"/>
<accession>A0A5M6C784</accession>
<dbReference type="SUPFAM" id="SSF55811">
    <property type="entry name" value="Nudix"/>
    <property type="match status" value="1"/>
</dbReference>
<sequence length="356" mass="39727">MTSRSLLSVVEAADVFPSYPLPPSAPPAPYVPFHLTLADHLAHLPPLGLLRPDVLREMKKVVATQSPEPLWEFYEGEGKPDETGNFNRKTECVYFDEKVVEGGKEVLAKRMAEVAQKWREEGVFPLPLGGWRNELYSIYASPQSSAFKSLSKPSGTFSNLAFPLERAACAIFGLATFGVHLTAYEGEGEDMKVWVPRRSKTKATWPGRLDNSVAGGITSGMTPLETIVKECDEEANLPEDLVRKHVKATGVLSYFYVTDDGYLQPEVEYIYDLPLPPSDSPEYVKPAPHDDEVESFALMTIPELVEALHGHDMKPNCGLVYVDFLVRHGFVTPETEPNFMEISWKMHRKLGVPMPM</sequence>
<reference evidence="1" key="2">
    <citation type="submission" date="2024-01" db="EMBL/GenBank/DDBJ databases">
        <title>Comparative genomics of Cryptococcus and Kwoniella reveals pathogenesis evolution and contrasting modes of karyotype evolution via chromosome fusion or intercentromeric recombination.</title>
        <authorList>
            <person name="Coelho M.A."/>
            <person name="David-Palma M."/>
            <person name="Shea T."/>
            <person name="Bowers K."/>
            <person name="McGinley-Smith S."/>
            <person name="Mohammad A.W."/>
            <person name="Gnirke A."/>
            <person name="Yurkov A.M."/>
            <person name="Nowrousian M."/>
            <person name="Sun S."/>
            <person name="Cuomo C.A."/>
            <person name="Heitman J."/>
        </authorList>
    </citation>
    <scope>NUCLEOTIDE SEQUENCE</scope>
    <source>
        <strain evidence="1">CBS 12478</strain>
    </source>
</reference>
<dbReference type="PANTHER" id="PTHR13622">
    <property type="entry name" value="THIAMIN PYROPHOSPHOKINASE"/>
    <property type="match status" value="1"/>
</dbReference>
<dbReference type="GO" id="GO:0044715">
    <property type="term" value="F:8-oxo-dGDP phosphatase activity"/>
    <property type="evidence" value="ECO:0007669"/>
    <property type="project" value="TreeGrafter"/>
</dbReference>
<dbReference type="Gene3D" id="3.90.79.10">
    <property type="entry name" value="Nucleoside Triphosphate Pyrophosphohydrolase"/>
    <property type="match status" value="1"/>
</dbReference>
<dbReference type="PROSITE" id="PS51462">
    <property type="entry name" value="NUDIX"/>
    <property type="match status" value="1"/>
</dbReference>
<protein>
    <submittedName>
        <fullName evidence="1">Uncharacterized protein</fullName>
    </submittedName>
</protein>
<dbReference type="Pfam" id="PF00293">
    <property type="entry name" value="NUDIX"/>
    <property type="match status" value="1"/>
</dbReference>
<dbReference type="AlphaFoldDB" id="A0A5M6C784"/>
<dbReference type="Proteomes" id="UP000322225">
    <property type="component" value="Chromosome 13"/>
</dbReference>
<dbReference type="FunFam" id="3.90.79.10:FF:000019">
    <property type="entry name" value="Thiamin pyrophosphokinase, putative"/>
    <property type="match status" value="1"/>
</dbReference>
<dbReference type="InterPro" id="IPR000086">
    <property type="entry name" value="NUDIX_hydrolase_dom"/>
</dbReference>
<dbReference type="KEGG" id="ksn:43586222"/>
<evidence type="ECO:0000313" key="2">
    <source>
        <dbReference type="Proteomes" id="UP000322225"/>
    </source>
</evidence>
<dbReference type="RefSeq" id="XP_031863669.1">
    <property type="nucleotide sequence ID" value="XM_032002112.1"/>
</dbReference>
<dbReference type="CDD" id="cd03676">
    <property type="entry name" value="NUDIX_Tnr3_like"/>
    <property type="match status" value="1"/>
</dbReference>
<reference evidence="1" key="1">
    <citation type="submission" date="2017-08" db="EMBL/GenBank/DDBJ databases">
        <authorList>
            <person name="Cuomo C."/>
            <person name="Billmyre B."/>
            <person name="Heitman J."/>
        </authorList>
    </citation>
    <scope>NUCLEOTIDE SEQUENCE</scope>
    <source>
        <strain evidence="1">CBS 12478</strain>
    </source>
</reference>
<dbReference type="EMBL" id="CP144063">
    <property type="protein sequence ID" value="WWD22331.1"/>
    <property type="molecule type" value="Genomic_DNA"/>
</dbReference>
<evidence type="ECO:0000313" key="1">
    <source>
        <dbReference type="EMBL" id="WWD22331.1"/>
    </source>
</evidence>